<keyword evidence="1" id="KW-1133">Transmembrane helix</keyword>
<sequence>MEAIDAKKSGMAKVPEKLWQCINNLHSAEIDKGRRKVRSTKMRSFYVKGRNEISNFRMGIRIYKISFHALARRKRDHTYILLLVLAIFFKHRVRTIVILVNFYEIG</sequence>
<dbReference type="Proteomes" id="UP000232722">
    <property type="component" value="Unassembled WGS sequence"/>
</dbReference>
<name>A0A2N1NUA4_9GLOM</name>
<reference evidence="2 4" key="2">
    <citation type="submission" date="2017-09" db="EMBL/GenBank/DDBJ databases">
        <title>Extensive intraspecific genome diversity in a model arbuscular mycorrhizal fungus.</title>
        <authorList>
            <person name="Chen E.C."/>
            <person name="Morin E."/>
            <person name="Beaudet D."/>
            <person name="Noel J."/>
            <person name="Ndikumana S."/>
            <person name="Charron P."/>
            <person name="St-Onge C."/>
            <person name="Giorgi J."/>
            <person name="Grigoriev I.V."/>
            <person name="Roux C."/>
            <person name="Martin F.M."/>
            <person name="Corradi N."/>
        </authorList>
    </citation>
    <scope>NUCLEOTIDE SEQUENCE [LARGE SCALE GENOMIC DNA]</scope>
    <source>
        <strain evidence="2 4">A5</strain>
    </source>
</reference>
<feature type="transmembrane region" description="Helical" evidence="1">
    <location>
        <begin position="79"/>
        <end position="103"/>
    </location>
</feature>
<proteinExistence type="predicted"/>
<dbReference type="VEuPathDB" id="FungiDB:RhiirFUN_016494"/>
<reference evidence="4 5" key="1">
    <citation type="submission" date="2016-04" db="EMBL/GenBank/DDBJ databases">
        <title>Genome analyses suggest a sexual origin of heterokaryosis in a supposedly ancient asexual fungus.</title>
        <authorList>
            <person name="Ropars J."/>
            <person name="Sedzielewska K."/>
            <person name="Noel J."/>
            <person name="Charron P."/>
            <person name="Farinelli L."/>
            <person name="Marton T."/>
            <person name="Kruger M."/>
            <person name="Pelin A."/>
            <person name="Brachmann A."/>
            <person name="Corradi N."/>
        </authorList>
    </citation>
    <scope>NUCLEOTIDE SEQUENCE [LARGE SCALE GENOMIC DNA]</scope>
    <source>
        <strain evidence="2 4">A5</strain>
        <strain evidence="3 5">C2</strain>
    </source>
</reference>
<evidence type="ECO:0000313" key="2">
    <source>
        <dbReference type="EMBL" id="PKC12857.1"/>
    </source>
</evidence>
<keyword evidence="1" id="KW-0812">Transmembrane</keyword>
<evidence type="ECO:0000313" key="3">
    <source>
        <dbReference type="EMBL" id="PKK77463.1"/>
    </source>
</evidence>
<organism evidence="3 5">
    <name type="scientific">Rhizophagus irregularis</name>
    <dbReference type="NCBI Taxonomy" id="588596"/>
    <lineage>
        <taxon>Eukaryota</taxon>
        <taxon>Fungi</taxon>
        <taxon>Fungi incertae sedis</taxon>
        <taxon>Mucoromycota</taxon>
        <taxon>Glomeromycotina</taxon>
        <taxon>Glomeromycetes</taxon>
        <taxon>Glomerales</taxon>
        <taxon>Glomeraceae</taxon>
        <taxon>Rhizophagus</taxon>
    </lineage>
</organism>
<dbReference type="Proteomes" id="UP000233469">
    <property type="component" value="Unassembled WGS sequence"/>
</dbReference>
<evidence type="ECO:0000256" key="1">
    <source>
        <dbReference type="SAM" id="Phobius"/>
    </source>
</evidence>
<evidence type="ECO:0000313" key="5">
    <source>
        <dbReference type="Proteomes" id="UP000233469"/>
    </source>
</evidence>
<evidence type="ECO:0000313" key="4">
    <source>
        <dbReference type="Proteomes" id="UP000232722"/>
    </source>
</evidence>
<dbReference type="EMBL" id="LLXL01000127">
    <property type="protein sequence ID" value="PKK77463.1"/>
    <property type="molecule type" value="Genomic_DNA"/>
</dbReference>
<comment type="caution">
    <text evidence="3">The sequence shown here is derived from an EMBL/GenBank/DDBJ whole genome shotgun (WGS) entry which is preliminary data.</text>
</comment>
<dbReference type="EMBL" id="LLXJ01000222">
    <property type="protein sequence ID" value="PKC12857.1"/>
    <property type="molecule type" value="Genomic_DNA"/>
</dbReference>
<dbReference type="AlphaFoldDB" id="A0A2N1NUA4"/>
<protein>
    <submittedName>
        <fullName evidence="3">Uncharacterized protein</fullName>
    </submittedName>
</protein>
<keyword evidence="1" id="KW-0472">Membrane</keyword>
<accession>A0A2N1NUA4</accession>
<reference evidence="3 5" key="3">
    <citation type="submission" date="2017-10" db="EMBL/GenBank/DDBJ databases">
        <title>Extensive intraspecific genome diversity in a model arbuscular mycorrhizal fungus.</title>
        <authorList>
            <person name="Chen E.C.H."/>
            <person name="Morin E."/>
            <person name="Baudet D."/>
            <person name="Noel J."/>
            <person name="Ndikumana S."/>
            <person name="Charron P."/>
            <person name="St-Onge C."/>
            <person name="Giorgi J."/>
            <person name="Grigoriev I.V."/>
            <person name="Roux C."/>
            <person name="Martin F.M."/>
            <person name="Corradi N."/>
        </authorList>
    </citation>
    <scope>NUCLEOTIDE SEQUENCE [LARGE SCALE GENOMIC DNA]</scope>
    <source>
        <strain evidence="3 5">C2</strain>
    </source>
</reference>
<gene>
    <name evidence="2" type="ORF">RhiirA5_86352</name>
    <name evidence="3" type="ORF">RhiirC2_69047</name>
</gene>